<keyword evidence="2" id="KW-0238">DNA-binding</keyword>
<dbReference type="InterPro" id="IPR032675">
    <property type="entry name" value="LRR_dom_sf"/>
</dbReference>
<keyword evidence="1" id="KW-0805">Transcription regulation</keyword>
<dbReference type="EMBL" id="MBAD02001595">
    <property type="protein sequence ID" value="RLN53226.1"/>
    <property type="molecule type" value="Genomic_DNA"/>
</dbReference>
<evidence type="ECO:0000259" key="7">
    <source>
        <dbReference type="PROSITE" id="PS51293"/>
    </source>
</evidence>
<evidence type="ECO:0000313" key="11">
    <source>
        <dbReference type="Proteomes" id="UP000284657"/>
    </source>
</evidence>
<organism evidence="9 10">
    <name type="scientific">Phytophthora kernoviae</name>
    <dbReference type="NCBI Taxonomy" id="325452"/>
    <lineage>
        <taxon>Eukaryota</taxon>
        <taxon>Sar</taxon>
        <taxon>Stramenopiles</taxon>
        <taxon>Oomycota</taxon>
        <taxon>Peronosporomycetes</taxon>
        <taxon>Peronosporales</taxon>
        <taxon>Peronosporaceae</taxon>
        <taxon>Phytophthora</taxon>
    </lineage>
</organism>
<dbReference type="CDD" id="cd00167">
    <property type="entry name" value="SANT"/>
    <property type="match status" value="1"/>
</dbReference>
<dbReference type="FunFam" id="1.10.10.10:FF:000020">
    <property type="entry name" value="SWI/SNF complex subunit SMARCC2 isoform c"/>
    <property type="match status" value="1"/>
</dbReference>
<feature type="compositionally biased region" description="Low complexity" evidence="5">
    <location>
        <begin position="509"/>
        <end position="523"/>
    </location>
</feature>
<keyword evidence="3" id="KW-0804">Transcription</keyword>
<dbReference type="AlphaFoldDB" id="A0A3F2RYJ2"/>
<feature type="domain" description="SANT" evidence="7">
    <location>
        <begin position="344"/>
        <end position="372"/>
    </location>
</feature>
<evidence type="ECO:0000256" key="1">
    <source>
        <dbReference type="ARBA" id="ARBA00023015"/>
    </source>
</evidence>
<dbReference type="InterPro" id="IPR001005">
    <property type="entry name" value="SANT/Myb"/>
</dbReference>
<name>A0A3F2RYJ2_9STRA</name>
<dbReference type="Gene3D" id="3.80.10.10">
    <property type="entry name" value="Ribonuclease Inhibitor"/>
    <property type="match status" value="1"/>
</dbReference>
<dbReference type="SUPFAM" id="SSF52047">
    <property type="entry name" value="RNI-like"/>
    <property type="match status" value="1"/>
</dbReference>
<evidence type="ECO:0000256" key="4">
    <source>
        <dbReference type="ARBA" id="ARBA00023242"/>
    </source>
</evidence>
<dbReference type="InterPro" id="IPR009057">
    <property type="entry name" value="Homeodomain-like_sf"/>
</dbReference>
<feature type="region of interest" description="Disordered" evidence="5">
    <location>
        <begin position="487"/>
        <end position="538"/>
    </location>
</feature>
<comment type="caution">
    <text evidence="9">The sequence shown here is derived from an EMBL/GenBank/DDBJ whole genome shotgun (WGS) entry which is preliminary data.</text>
</comment>
<dbReference type="Proteomes" id="UP000284657">
    <property type="component" value="Unassembled WGS sequence"/>
</dbReference>
<dbReference type="Pfam" id="PF16495">
    <property type="entry name" value="SWIRM-assoc_1"/>
    <property type="match status" value="1"/>
</dbReference>
<sequence>MASPADASASAGPLSASPSAPNATASFPAAPTSSNAAISTSNQAVPMDSEPLTDNDDAEGAKAVAVPSCSTWFAMDKINPIEKRMLPEFFDSKVSKTSKSPEVYLKYRNFMVHAYRQQPQVFLTATACRRNLAGDACAILRVHEFLTHWGLINFHVPPHKMPPAIHPNYSLKEMAGDTPKQSPIAMLVEAKKENSRRANMPLTCEACGSARGPDDAFFELTMEAKNKFTSNGAAVNGAGNATSMTTANGKTDNDGREVTVAGFALRPGSGICEACYIRGAFPEGYDTSDFTLMPTVTQNISAGDKWTEEETNAMLEAVSSTRSNKIKGTQGVMEEEEELSGSCDWNYVAAKVGTKTADECLLHFLEMPLLNQTERKNAGSGVFGAIQSLQPFSAGEALNAPVLDLASLVEQVDPLVAKAAAHAAIGAIRRLHTMPVVGTSRESSEAVDAAKGVSMTAVKVEGTPSSTDQSSFQGAVAAVAESAEAAGIASTVKTEDASADDDVAMEDVSSSTTATAASGDSASKMQESDTSKSDSASITKEMMAVTEEAANATTVALVAARAQKIADDTATGPVRDLVNQLLENQLRQMELKMQQLSVLEQTIIAEKDQLAKEKYQLYVDRLSFAQEKDDQVVLDALVNSVFDAKSLELRNFHLDKLNIQQLGTLIGGCRHEFQNLSMEKCTLSGDKFFTKVTEGLTLNRVKLAHFRVKRCQQLSMTSLIAMSALFTSALVTLEISSCKLPRQAGIILSQSLQACTSLRHLLLADNNIRDGGLRAIADALKLLHVSSGSAVATALGQEDDAPSAMLEQLDISRNGITSAGFASLMQLPLRCLSASGNSIESGVGALLLSNSTTLEMLCLVGNPLSEDGKLDLVRSLFRRRDKTGKSALRELDLRACGFDTIDTLEPLMKMQEAESTTKVANP</sequence>
<feature type="region of interest" description="Disordered" evidence="5">
    <location>
        <begin position="1"/>
        <end position="58"/>
    </location>
</feature>
<dbReference type="Pfam" id="PF04433">
    <property type="entry name" value="SWIRM"/>
    <property type="match status" value="1"/>
</dbReference>
<evidence type="ECO:0000256" key="3">
    <source>
        <dbReference type="ARBA" id="ARBA00023163"/>
    </source>
</evidence>
<dbReference type="Gene3D" id="1.10.10.60">
    <property type="entry name" value="Homeodomain-like"/>
    <property type="match status" value="1"/>
</dbReference>
<evidence type="ECO:0000313" key="9">
    <source>
        <dbReference type="EMBL" id="RLN66656.1"/>
    </source>
</evidence>
<dbReference type="InterPro" id="IPR032451">
    <property type="entry name" value="SMARCC_C"/>
</dbReference>
<accession>A0A3F2RYJ2</accession>
<dbReference type="PANTHER" id="PTHR12802">
    <property type="entry name" value="SWI/SNF COMPLEX-RELATED"/>
    <property type="match status" value="1"/>
</dbReference>
<dbReference type="PANTHER" id="PTHR12802:SF41">
    <property type="entry name" value="BRAHMA ASSOCIATED PROTEIN 155 KDA"/>
    <property type="match status" value="1"/>
</dbReference>
<protein>
    <submittedName>
        <fullName evidence="9">Uncharacterized protein</fullName>
    </submittedName>
</protein>
<evidence type="ECO:0000313" key="8">
    <source>
        <dbReference type="EMBL" id="RLN53226.1"/>
    </source>
</evidence>
<dbReference type="Pfam" id="PF13516">
    <property type="entry name" value="LRR_6"/>
    <property type="match status" value="2"/>
</dbReference>
<dbReference type="Gene3D" id="1.10.10.10">
    <property type="entry name" value="Winged helix-like DNA-binding domain superfamily/Winged helix DNA-binding domain"/>
    <property type="match status" value="1"/>
</dbReference>
<dbReference type="EMBL" id="MBDO02000033">
    <property type="protein sequence ID" value="RLN66656.1"/>
    <property type="molecule type" value="Genomic_DNA"/>
</dbReference>
<dbReference type="InterPro" id="IPR017884">
    <property type="entry name" value="SANT_dom"/>
</dbReference>
<dbReference type="InterPro" id="IPR007526">
    <property type="entry name" value="SWIRM"/>
</dbReference>
<evidence type="ECO:0000313" key="10">
    <source>
        <dbReference type="Proteomes" id="UP000277300"/>
    </source>
</evidence>
<feature type="compositionally biased region" description="Low complexity" evidence="5">
    <location>
        <begin position="1"/>
        <end position="37"/>
    </location>
</feature>
<dbReference type="InterPro" id="IPR036388">
    <property type="entry name" value="WH-like_DNA-bd_sf"/>
</dbReference>
<dbReference type="PROSITE" id="PS50934">
    <property type="entry name" value="SWIRM"/>
    <property type="match status" value="1"/>
</dbReference>
<evidence type="ECO:0000259" key="6">
    <source>
        <dbReference type="PROSITE" id="PS50934"/>
    </source>
</evidence>
<dbReference type="GO" id="GO:0005634">
    <property type="term" value="C:nucleus"/>
    <property type="evidence" value="ECO:0007669"/>
    <property type="project" value="UniProtKB-ARBA"/>
</dbReference>
<dbReference type="OrthoDB" id="118550at2759"/>
<dbReference type="PROSITE" id="PS51293">
    <property type="entry name" value="SANT"/>
    <property type="match status" value="1"/>
</dbReference>
<feature type="domain" description="SWIRM" evidence="6">
    <location>
        <begin position="64"/>
        <end position="163"/>
    </location>
</feature>
<dbReference type="Proteomes" id="UP000277300">
    <property type="component" value="Unassembled WGS sequence"/>
</dbReference>
<dbReference type="InterPro" id="IPR001611">
    <property type="entry name" value="Leu-rich_rpt"/>
</dbReference>
<dbReference type="GO" id="GO:0003677">
    <property type="term" value="F:DNA binding"/>
    <property type="evidence" value="ECO:0007669"/>
    <property type="project" value="UniProtKB-KW"/>
</dbReference>
<keyword evidence="4" id="KW-0539">Nucleus</keyword>
<gene>
    <name evidence="8" type="ORF">BBJ29_000525</name>
    <name evidence="9" type="ORF">BBP00_00002081</name>
</gene>
<reference evidence="10 11" key="1">
    <citation type="submission" date="2018-07" db="EMBL/GenBank/DDBJ databases">
        <title>Genome sequencing of oomycete isolates from Chile give support for New Zealand origin for Phytophthora kernoviae and make available the first Nothophytophthora sp. genome.</title>
        <authorList>
            <person name="Studholme D.J."/>
            <person name="Sanfuentes E."/>
            <person name="Panda P."/>
            <person name="Hill R."/>
            <person name="Sambles C."/>
            <person name="Grant M."/>
            <person name="Williams N.M."/>
            <person name="Mcdougal R.L."/>
        </authorList>
    </citation>
    <scope>NUCLEOTIDE SEQUENCE [LARGE SCALE GENOMIC DNA]</scope>
    <source>
        <strain evidence="9">Chile6</strain>
        <strain evidence="8">Chile7</strain>
    </source>
</reference>
<proteinExistence type="predicted"/>
<dbReference type="SUPFAM" id="SSF46689">
    <property type="entry name" value="Homeodomain-like"/>
    <property type="match status" value="2"/>
</dbReference>
<evidence type="ECO:0000256" key="2">
    <source>
        <dbReference type="ARBA" id="ARBA00023125"/>
    </source>
</evidence>
<evidence type="ECO:0000256" key="5">
    <source>
        <dbReference type="SAM" id="MobiDB-lite"/>
    </source>
</evidence>